<dbReference type="RefSeq" id="WP_220168783.1">
    <property type="nucleotide sequence ID" value="NZ_JAIBOA010000016.1"/>
</dbReference>
<evidence type="ECO:0000259" key="2">
    <source>
        <dbReference type="SMART" id="SM00382"/>
    </source>
</evidence>
<dbReference type="PANTHER" id="PTHR47691">
    <property type="entry name" value="REGULATOR-RELATED"/>
    <property type="match status" value="1"/>
</dbReference>
<evidence type="ECO:0000256" key="1">
    <source>
        <dbReference type="SAM" id="MobiDB-lite"/>
    </source>
</evidence>
<organism evidence="3 4">
    <name type="scientific">Actinomadura parmotrematis</name>
    <dbReference type="NCBI Taxonomy" id="2864039"/>
    <lineage>
        <taxon>Bacteria</taxon>
        <taxon>Bacillati</taxon>
        <taxon>Actinomycetota</taxon>
        <taxon>Actinomycetes</taxon>
        <taxon>Streptosporangiales</taxon>
        <taxon>Thermomonosporaceae</taxon>
        <taxon>Actinomadura</taxon>
    </lineage>
</organism>
<keyword evidence="4" id="KW-1185">Reference proteome</keyword>
<sequence>MADEQRPEEGNAFTGEARQVVQAGSVHGGIHISGSRRPLPSPRQLPRGTTGFVDRQNSLRVLDGMLGDLAESKPDAATAAIVAGAPGVGKTALTLQWAHHVRRRFPDGDLYVDMHGYGPGRSLTPAQALDGFLRALDVPGEAIPDDLDERAGLYRSLLEGRRLLLIIDNASAPADVRPLLPASRGCFAMITSRSTLSGLMIREGAVRVTLDVLPPDESVELLARAIGADRVGAEREAAHRVAVLCGHLPLALRVVAEHAASRPGLSMAALAAELAGERHRLDALAESQDELSDVRAAFSWSYRALPDDLRRAFRLLGLHTGPDIGVPAAAALLDADPSTAARRLRGLTGAHLAQEDEDGRFRLHDLLRAYARELAQAEDDQSARTRAVRRLLGWYLLTVDAGRRALLPYSHAVPMVPGDGLALPGFADGAEAMRWFERERLNLLAALRQAVELGQYDIGWKLPVAADGFFELASYWVDWEEIHRLGLDAARALGDPLGEAANLLCLGDAAWRAGDADRAAADYARTVELARQLTYPWLEGFGLRGLGLLREEGGDPGGAAGLFREALAVFRQAGLRRGEGMARLSLGRCAAANGDQAEAVRACTAAVEIFAELDDAWSEAWGTLPLAAALTAQGRAPDAVHRLRRAADLFRRFGDRRSEAMALAALGDTLDATGDPAGAATAWRGAADLYELLGDEQAEALRARAAASTGGNP</sequence>
<accession>A0ABS7FYP2</accession>
<dbReference type="InterPro" id="IPR027417">
    <property type="entry name" value="P-loop_NTPase"/>
</dbReference>
<dbReference type="EMBL" id="JAIBOA010000016">
    <property type="protein sequence ID" value="MBW8485552.1"/>
    <property type="molecule type" value="Genomic_DNA"/>
</dbReference>
<dbReference type="PANTHER" id="PTHR47691:SF3">
    <property type="entry name" value="HTH-TYPE TRANSCRIPTIONAL REGULATOR RV0890C-RELATED"/>
    <property type="match status" value="1"/>
</dbReference>
<protein>
    <recommendedName>
        <fullName evidence="2">AAA+ ATPase domain-containing protein</fullName>
    </recommendedName>
</protein>
<gene>
    <name evidence="3" type="ORF">K1Y72_24440</name>
</gene>
<dbReference type="Gene3D" id="1.25.40.10">
    <property type="entry name" value="Tetratricopeptide repeat domain"/>
    <property type="match status" value="1"/>
</dbReference>
<comment type="caution">
    <text evidence="3">The sequence shown here is derived from an EMBL/GenBank/DDBJ whole genome shotgun (WGS) entry which is preliminary data.</text>
</comment>
<dbReference type="SMART" id="SM00382">
    <property type="entry name" value="AAA"/>
    <property type="match status" value="1"/>
</dbReference>
<feature type="compositionally biased region" description="Low complexity" evidence="1">
    <location>
        <begin position="29"/>
        <end position="47"/>
    </location>
</feature>
<dbReference type="InterPro" id="IPR011990">
    <property type="entry name" value="TPR-like_helical_dom_sf"/>
</dbReference>
<name>A0ABS7FYP2_9ACTN</name>
<feature type="region of interest" description="Disordered" evidence="1">
    <location>
        <begin position="29"/>
        <end position="52"/>
    </location>
</feature>
<dbReference type="PRINTS" id="PR00364">
    <property type="entry name" value="DISEASERSIST"/>
</dbReference>
<proteinExistence type="predicted"/>
<evidence type="ECO:0000313" key="3">
    <source>
        <dbReference type="EMBL" id="MBW8485552.1"/>
    </source>
</evidence>
<reference evidence="3 4" key="1">
    <citation type="submission" date="2021-07" db="EMBL/GenBank/DDBJ databases">
        <title>Actinomadura sp. PM05-2 isolated from lichen.</title>
        <authorList>
            <person name="Somphong A."/>
            <person name="Phongsopitanun W."/>
            <person name="Tanasupawat S."/>
            <person name="Peongsungnone V."/>
        </authorList>
    </citation>
    <scope>NUCLEOTIDE SEQUENCE [LARGE SCALE GENOMIC DNA]</scope>
    <source>
        <strain evidence="3 4">PM05-2</strain>
    </source>
</reference>
<dbReference type="Gene3D" id="3.40.50.300">
    <property type="entry name" value="P-loop containing nucleotide triphosphate hydrolases"/>
    <property type="match status" value="1"/>
</dbReference>
<evidence type="ECO:0000313" key="4">
    <source>
        <dbReference type="Proteomes" id="UP000774570"/>
    </source>
</evidence>
<dbReference type="SUPFAM" id="SSF48452">
    <property type="entry name" value="TPR-like"/>
    <property type="match status" value="2"/>
</dbReference>
<dbReference type="Proteomes" id="UP000774570">
    <property type="component" value="Unassembled WGS sequence"/>
</dbReference>
<dbReference type="InterPro" id="IPR003593">
    <property type="entry name" value="AAA+_ATPase"/>
</dbReference>
<feature type="domain" description="AAA+ ATPase" evidence="2">
    <location>
        <begin position="76"/>
        <end position="216"/>
    </location>
</feature>
<dbReference type="SUPFAM" id="SSF52540">
    <property type="entry name" value="P-loop containing nucleoside triphosphate hydrolases"/>
    <property type="match status" value="1"/>
</dbReference>